<feature type="compositionally biased region" description="Pro residues" evidence="2">
    <location>
        <begin position="1062"/>
        <end position="1078"/>
    </location>
</feature>
<feature type="domain" description="GBD/FH3" evidence="3">
    <location>
        <begin position="340"/>
        <end position="799"/>
    </location>
</feature>
<dbReference type="InterPro" id="IPR010473">
    <property type="entry name" value="GTPase-bd"/>
</dbReference>
<feature type="region of interest" description="Disordered" evidence="2">
    <location>
        <begin position="1557"/>
        <end position="1580"/>
    </location>
</feature>
<feature type="region of interest" description="Disordered" evidence="2">
    <location>
        <begin position="440"/>
        <end position="485"/>
    </location>
</feature>
<proteinExistence type="predicted"/>
<comment type="caution">
    <text evidence="5">The sequence shown here is derived from an EMBL/GenBank/DDBJ whole genome shotgun (WGS) entry which is preliminary data.</text>
</comment>
<feature type="compositionally biased region" description="Pro residues" evidence="2">
    <location>
        <begin position="1085"/>
        <end position="1098"/>
    </location>
</feature>
<dbReference type="PANTHER" id="PTHR45725">
    <property type="entry name" value="FORMIN HOMOLOGY 2 FAMILY MEMBER"/>
    <property type="match status" value="1"/>
</dbReference>
<dbReference type="SMART" id="SM01140">
    <property type="entry name" value="Drf_GBD"/>
    <property type="match status" value="1"/>
</dbReference>
<accession>A0AAD4QQT8</accession>
<evidence type="ECO:0000313" key="6">
    <source>
        <dbReference type="Proteomes" id="UP001203297"/>
    </source>
</evidence>
<evidence type="ECO:0000256" key="1">
    <source>
        <dbReference type="SAM" id="Coils"/>
    </source>
</evidence>
<dbReference type="SUPFAM" id="SSF101447">
    <property type="entry name" value="Formin homology 2 domain (FH2 domain)"/>
    <property type="match status" value="1"/>
</dbReference>
<dbReference type="Gene3D" id="1.20.58.2220">
    <property type="entry name" value="Formin, FH2 domain"/>
    <property type="match status" value="1"/>
</dbReference>
<dbReference type="InterPro" id="IPR011989">
    <property type="entry name" value="ARM-like"/>
</dbReference>
<dbReference type="GO" id="GO:0030036">
    <property type="term" value="P:actin cytoskeleton organization"/>
    <property type="evidence" value="ECO:0007669"/>
    <property type="project" value="InterPro"/>
</dbReference>
<keyword evidence="6" id="KW-1185">Reference proteome</keyword>
<dbReference type="InterPro" id="IPR051425">
    <property type="entry name" value="Formin_Homology"/>
</dbReference>
<feature type="domain" description="FH2" evidence="4">
    <location>
        <begin position="1117"/>
        <end position="1507"/>
    </location>
</feature>
<dbReference type="SUPFAM" id="SSF48371">
    <property type="entry name" value="ARM repeat"/>
    <property type="match status" value="1"/>
</dbReference>
<dbReference type="SMART" id="SM00498">
    <property type="entry name" value="FH2"/>
    <property type="match status" value="1"/>
</dbReference>
<evidence type="ECO:0000256" key="2">
    <source>
        <dbReference type="SAM" id="MobiDB-lite"/>
    </source>
</evidence>
<organism evidence="5 6">
    <name type="scientific">Multifurca ochricompacta</name>
    <dbReference type="NCBI Taxonomy" id="376703"/>
    <lineage>
        <taxon>Eukaryota</taxon>
        <taxon>Fungi</taxon>
        <taxon>Dikarya</taxon>
        <taxon>Basidiomycota</taxon>
        <taxon>Agaricomycotina</taxon>
        <taxon>Agaricomycetes</taxon>
        <taxon>Russulales</taxon>
        <taxon>Russulaceae</taxon>
        <taxon>Multifurca</taxon>
    </lineage>
</organism>
<dbReference type="Pfam" id="PF02181">
    <property type="entry name" value="FH2"/>
    <property type="match status" value="1"/>
</dbReference>
<dbReference type="InterPro" id="IPR015425">
    <property type="entry name" value="FH2_Formin"/>
</dbReference>
<dbReference type="InterPro" id="IPR014768">
    <property type="entry name" value="GBD/FH3_dom"/>
</dbReference>
<dbReference type="SMART" id="SM01139">
    <property type="entry name" value="Drf_FH3"/>
    <property type="match status" value="1"/>
</dbReference>
<feature type="compositionally biased region" description="Polar residues" evidence="2">
    <location>
        <begin position="388"/>
        <end position="410"/>
    </location>
</feature>
<sequence>MPDDILIVPIVLPSGSLHFVSLRQDGTVSDVINSLSVLDEVKSDLIRKESPGRQWEEDELRSLGDGLLRDSANIAPLIQAAPADPSLQRHFSAFALTSHLHSPLLRLVSLHPSLSVTISFLRVPEIHDGFNWKCFFSRTTAVREVSESIIDTLGLTRSLPGPGGAVVQYVLEEVWTEGDTEKAVIISPDAPLYKSIHPFEVPSGFSSKARRLFRFSVPDEWYRRPRPRTTSSVSLEPSESTIRAIQDTEAPEEDAGGTAKQTTSHAASDVSPPSGARSIDWRHSLSQARLSSVFEGWLRPSTPTSPPRASKSFTSERMSVSEPRLVEQVNIDVDFHTSHADAGEVDLDMGNFEQMLDELGLKEPQRRAMHQLSPDRKLYLLEQHRQSKTTSPKSPSHGPQPSYSATYGPSSASNLLPRLVPQLTGDSGLMRRLSITGWGATNAAPAGSGSRLNCKDERPDPNRTSSHAQDTRATEEPQPLLPQSTGGFGRAGKALNTKLVKHLISLRVHLSTARVFWGGLDVLGALLGGLVGRAGKRKHLTDIEGIVLLEVIKILRVLSNTEPGFNAVLASPTTITHITYSLHHSSHKLRALVSDLLAAICVLAIPEGHKMVMAAMSDYRVAFEEAFRFEELVLSLRLPESDPDDLTGGAWEARTASMVLINALTNGPESLEERLLLREEFSRRGLNEVIVTLRYIRPAESLITQLDVYTEEKFEDEEDMRERAPYLLRADDRHDAPELALAFEELVALTRSRNEDYDKVVRIGKALIPLFQPPSEKYGSKANLTSVVTNFVEQASSIDDLQGGWRSFLKNFIATVEDITGGPMEVGDDDATITLRDEIETLRGQIELLTVERSQLREALDQHTAELNTLKTISMSPATPASRALGETGPTTKSELDHLKSSNPVEIRESDERAKRERERTKWTNIMDEVAKLKIQVVHFESTVAQKDKELLYLKRALESVYSRFRSREESREVDSDVDAAVLASRAIEDMSLKEKELITLKAEIADLRSQLAIKPKYITEKDFKALVPPPTPPPPRPSNTRIIISTTTSSEERSHTDPGSSPSPPPPPPPPPPPLPPTLINGSGPPPPPPPPPPPLLPTSGGISVPPSPPAARLGRLRNAEPAKRLRPFFWNKLQSTALASSVWNDVPSDTPFLLGDLESTFALDSARDHPLQRASTAKKAFVTTLLDITRANNIAIMLSRIKLTPVDIRKALLQVDDKVLSVDDLKAMERQTPTTEEVTRLKDFGDVSKLAKADQFFYQIMDIPRIADRLRCMIYRRRLELDVEEIRPELDILHSASRELKSSQRFKRVLQAVLTVGNALNARGFKLDALLKLRETKSVKGDPECPTLLHYVARVLLRTDPTLVTFLEDMPHVEAAARVSVSGLITSISTLVSGLDQVQDEVRRVKEARAQPAQDRFVDVMEPFLFKERVTIDAVSKLGSALETDLKSLLVYYGEAPDSPDSPKPEDFFALILSFSSLLQKAALEAHDREEKAPVDHLPVITAIEIEEPTSESEPVVKAASHDSQMLAPVSSESRAAGVKLIEHGALDQTIRSMRDGKRRARPGRRPLSKMFIDGGRT</sequence>
<dbReference type="GO" id="GO:0031267">
    <property type="term" value="F:small GTPase binding"/>
    <property type="evidence" value="ECO:0007669"/>
    <property type="project" value="InterPro"/>
</dbReference>
<dbReference type="EMBL" id="WTXG01000002">
    <property type="protein sequence ID" value="KAI0307002.1"/>
    <property type="molecule type" value="Genomic_DNA"/>
</dbReference>
<feature type="region of interest" description="Disordered" evidence="2">
    <location>
        <begin position="385"/>
        <end position="410"/>
    </location>
</feature>
<dbReference type="InterPro" id="IPR010472">
    <property type="entry name" value="FH3_dom"/>
</dbReference>
<dbReference type="Pfam" id="PF06367">
    <property type="entry name" value="Drf_FH3"/>
    <property type="match status" value="1"/>
</dbReference>
<gene>
    <name evidence="5" type="ORF">B0F90DRAFT_1807716</name>
</gene>
<feature type="region of interest" description="Disordered" evidence="2">
    <location>
        <begin position="297"/>
        <end position="321"/>
    </location>
</feature>
<feature type="region of interest" description="Disordered" evidence="2">
    <location>
        <begin position="1048"/>
        <end position="1115"/>
    </location>
</feature>
<evidence type="ECO:0000259" key="4">
    <source>
        <dbReference type="PROSITE" id="PS51444"/>
    </source>
</evidence>
<dbReference type="PROSITE" id="PS51444">
    <property type="entry name" value="FH2"/>
    <property type="match status" value="1"/>
</dbReference>
<dbReference type="PANTHER" id="PTHR45725:SF1">
    <property type="entry name" value="DISHEVELLED ASSOCIATED ACTIVATOR OF MORPHOGENESIS, ISOFORM D"/>
    <property type="match status" value="1"/>
</dbReference>
<feature type="region of interest" description="Disordered" evidence="2">
    <location>
        <begin position="246"/>
        <end position="278"/>
    </location>
</feature>
<feature type="coiled-coil region" evidence="1">
    <location>
        <begin position="839"/>
        <end position="873"/>
    </location>
</feature>
<feature type="region of interest" description="Disordered" evidence="2">
    <location>
        <begin position="876"/>
        <end position="919"/>
    </location>
</feature>
<feature type="compositionally biased region" description="Basic residues" evidence="2">
    <location>
        <begin position="1559"/>
        <end position="1570"/>
    </location>
</feature>
<dbReference type="InterPro" id="IPR016024">
    <property type="entry name" value="ARM-type_fold"/>
</dbReference>
<dbReference type="Pfam" id="PF06371">
    <property type="entry name" value="Drf_GBD"/>
    <property type="match status" value="1"/>
</dbReference>
<dbReference type="Proteomes" id="UP001203297">
    <property type="component" value="Unassembled WGS sequence"/>
</dbReference>
<dbReference type="GO" id="GO:0003779">
    <property type="term" value="F:actin binding"/>
    <property type="evidence" value="ECO:0007669"/>
    <property type="project" value="InterPro"/>
</dbReference>
<evidence type="ECO:0000259" key="3">
    <source>
        <dbReference type="PROSITE" id="PS51232"/>
    </source>
</evidence>
<evidence type="ECO:0000313" key="5">
    <source>
        <dbReference type="EMBL" id="KAI0307002.1"/>
    </source>
</evidence>
<dbReference type="Gene3D" id="1.25.10.10">
    <property type="entry name" value="Leucine-rich Repeat Variant"/>
    <property type="match status" value="1"/>
</dbReference>
<feature type="compositionally biased region" description="Basic and acidic residues" evidence="2">
    <location>
        <begin position="894"/>
        <end position="919"/>
    </location>
</feature>
<evidence type="ECO:0008006" key="7">
    <source>
        <dbReference type="Google" id="ProtNLM"/>
    </source>
</evidence>
<name>A0AAD4QQT8_9AGAM</name>
<reference evidence="5" key="1">
    <citation type="journal article" date="2022" name="New Phytol.">
        <title>Evolutionary transition to the ectomycorrhizal habit in the genomes of a hyperdiverse lineage of mushroom-forming fungi.</title>
        <authorList>
            <person name="Looney B."/>
            <person name="Miyauchi S."/>
            <person name="Morin E."/>
            <person name="Drula E."/>
            <person name="Courty P.E."/>
            <person name="Kohler A."/>
            <person name="Kuo A."/>
            <person name="LaButti K."/>
            <person name="Pangilinan J."/>
            <person name="Lipzen A."/>
            <person name="Riley R."/>
            <person name="Andreopoulos W."/>
            <person name="He G."/>
            <person name="Johnson J."/>
            <person name="Nolan M."/>
            <person name="Tritt A."/>
            <person name="Barry K.W."/>
            <person name="Grigoriev I.V."/>
            <person name="Nagy L.G."/>
            <person name="Hibbett D."/>
            <person name="Henrissat B."/>
            <person name="Matheny P.B."/>
            <person name="Labbe J."/>
            <person name="Martin F.M."/>
        </authorList>
    </citation>
    <scope>NUCLEOTIDE SEQUENCE</scope>
    <source>
        <strain evidence="5">BPL690</strain>
    </source>
</reference>
<dbReference type="PROSITE" id="PS51232">
    <property type="entry name" value="GBD_FH3"/>
    <property type="match status" value="1"/>
</dbReference>
<keyword evidence="1" id="KW-0175">Coiled coil</keyword>
<protein>
    <recommendedName>
        <fullName evidence="7">FH2-domain-containing protein</fullName>
    </recommendedName>
</protein>
<dbReference type="InterPro" id="IPR042201">
    <property type="entry name" value="FH2_Formin_sf"/>
</dbReference>